<name>A0A916T8Z6_9HYPH</name>
<dbReference type="Gene3D" id="3.40.50.280">
    <property type="entry name" value="Cobalamin-binding domain"/>
    <property type="match status" value="1"/>
</dbReference>
<reference evidence="2" key="2">
    <citation type="submission" date="2020-09" db="EMBL/GenBank/DDBJ databases">
        <authorList>
            <person name="Sun Q."/>
            <person name="Zhou Y."/>
        </authorList>
    </citation>
    <scope>NUCLEOTIDE SEQUENCE</scope>
    <source>
        <strain evidence="2">CGMCC 1.12426</strain>
    </source>
</reference>
<keyword evidence="3" id="KW-1185">Reference proteome</keyword>
<dbReference type="AlphaFoldDB" id="A0A916T8Z6"/>
<dbReference type="SUPFAM" id="SSF52242">
    <property type="entry name" value="Cobalamin (vitamin B12)-binding domain"/>
    <property type="match status" value="1"/>
</dbReference>
<dbReference type="Proteomes" id="UP000605148">
    <property type="component" value="Unassembled WGS sequence"/>
</dbReference>
<dbReference type="InterPro" id="IPR036724">
    <property type="entry name" value="Cobalamin-bd_sf"/>
</dbReference>
<dbReference type="OrthoDB" id="5498228at2"/>
<evidence type="ECO:0000313" key="2">
    <source>
        <dbReference type="EMBL" id="GGB33678.1"/>
    </source>
</evidence>
<dbReference type="CDD" id="cd02065">
    <property type="entry name" value="B12-binding_like"/>
    <property type="match status" value="1"/>
</dbReference>
<dbReference type="EMBL" id="BMFA01000001">
    <property type="protein sequence ID" value="GGB33678.1"/>
    <property type="molecule type" value="Genomic_DNA"/>
</dbReference>
<dbReference type="GO" id="GO:0031419">
    <property type="term" value="F:cobalamin binding"/>
    <property type="evidence" value="ECO:0007669"/>
    <property type="project" value="InterPro"/>
</dbReference>
<sequence length="291" mass="32660">MAEESTTVRATHFDRAFSQDIGPMGGYPQPLLDDLMAVKSLVFSSLAGMEFKSRVSTGQVRSKIKSVRSPEIQAECRHFLELAATGCTDTLASALQDYAMDPFDRLCLMQETIRLSGEEWTAGNMDFLKLTTSVSRMQTVLRRSAAVVHDHHAWNMSPRIAILLPRNEQHVFAARLVEEHFRIRGWTVRLLQQRNSPQDMADELRDLKNEVVCLSWSSTHLSKDVFHLVETLHAALKGSCLFLAGGPAALEKNSGLFKRGIDKVLSDTYLAIEHAERHVLLEEPQFGGRKV</sequence>
<gene>
    <name evidence="2" type="ORF">GCM10011316_02210</name>
</gene>
<dbReference type="GO" id="GO:0046872">
    <property type="term" value="F:metal ion binding"/>
    <property type="evidence" value="ECO:0007669"/>
    <property type="project" value="InterPro"/>
</dbReference>
<accession>A0A916T8Z6</accession>
<proteinExistence type="predicted"/>
<protein>
    <recommendedName>
        <fullName evidence="1">B12-binding domain-containing protein</fullName>
    </recommendedName>
</protein>
<feature type="domain" description="B12-binding" evidence="1">
    <location>
        <begin position="157"/>
        <end position="282"/>
    </location>
</feature>
<evidence type="ECO:0000313" key="3">
    <source>
        <dbReference type="Proteomes" id="UP000605148"/>
    </source>
</evidence>
<comment type="caution">
    <text evidence="2">The sequence shown here is derived from an EMBL/GenBank/DDBJ whole genome shotgun (WGS) entry which is preliminary data.</text>
</comment>
<dbReference type="PROSITE" id="PS51332">
    <property type="entry name" value="B12_BINDING"/>
    <property type="match status" value="1"/>
</dbReference>
<evidence type="ECO:0000259" key="1">
    <source>
        <dbReference type="PROSITE" id="PS51332"/>
    </source>
</evidence>
<dbReference type="InterPro" id="IPR006158">
    <property type="entry name" value="Cobalamin-bd"/>
</dbReference>
<reference evidence="2" key="1">
    <citation type="journal article" date="2014" name="Int. J. Syst. Evol. Microbiol.">
        <title>Complete genome sequence of Corynebacterium casei LMG S-19264T (=DSM 44701T), isolated from a smear-ripened cheese.</title>
        <authorList>
            <consortium name="US DOE Joint Genome Institute (JGI-PGF)"/>
            <person name="Walter F."/>
            <person name="Albersmeier A."/>
            <person name="Kalinowski J."/>
            <person name="Ruckert C."/>
        </authorList>
    </citation>
    <scope>NUCLEOTIDE SEQUENCE</scope>
    <source>
        <strain evidence="2">CGMCC 1.12426</strain>
    </source>
</reference>
<organism evidence="2 3">
    <name type="scientific">Roseibium aquae</name>
    <dbReference type="NCBI Taxonomy" id="1323746"/>
    <lineage>
        <taxon>Bacteria</taxon>
        <taxon>Pseudomonadati</taxon>
        <taxon>Pseudomonadota</taxon>
        <taxon>Alphaproteobacteria</taxon>
        <taxon>Hyphomicrobiales</taxon>
        <taxon>Stappiaceae</taxon>
        <taxon>Roseibium</taxon>
    </lineage>
</organism>